<comment type="similarity">
    <text evidence="3">Belongs to the glycosyl hydrolase 2 family. Beta-mannosidase A subfamily.</text>
</comment>
<dbReference type="Gene3D" id="2.60.120.260">
    <property type="entry name" value="Galactose-binding domain-like"/>
    <property type="match status" value="1"/>
</dbReference>
<dbReference type="InterPro" id="IPR041625">
    <property type="entry name" value="Beta-mannosidase_Ig"/>
</dbReference>
<feature type="region of interest" description="Disordered" evidence="12">
    <location>
        <begin position="67"/>
        <end position="87"/>
    </location>
</feature>
<keyword evidence="13" id="KW-0732">Signal</keyword>
<protein>
    <recommendedName>
        <fullName evidence="6">Beta-mannosidase A</fullName>
        <ecNumber evidence="5">3.2.1.25</ecNumber>
    </recommendedName>
    <alternativeName>
        <fullName evidence="11">Mannanase A</fullName>
    </alternativeName>
</protein>
<reference evidence="17" key="3">
    <citation type="submission" date="2018-08" db="EMBL/GenBank/DDBJ databases">
        <authorList>
            <person name="Guldener U."/>
        </authorList>
    </citation>
    <scope>NUCLEOTIDE SEQUENCE</scope>
    <source>
        <strain evidence="17">UB2</strain>
    </source>
</reference>
<evidence type="ECO:0000259" key="15">
    <source>
        <dbReference type="Pfam" id="PF22666"/>
    </source>
</evidence>
<dbReference type="SUPFAM" id="SSF49785">
    <property type="entry name" value="Galactose-binding domain-like"/>
    <property type="match status" value="1"/>
</dbReference>
<gene>
    <name evidence="17" type="ORF">UBRO2_00457</name>
    <name evidence="16" type="ORF">UBRO_03214</name>
</gene>
<dbReference type="SUPFAM" id="SSF51445">
    <property type="entry name" value="(Trans)glycosidases"/>
    <property type="match status" value="1"/>
</dbReference>
<dbReference type="GO" id="GO:0005576">
    <property type="term" value="C:extracellular region"/>
    <property type="evidence" value="ECO:0007669"/>
    <property type="project" value="UniProtKB-SubCell"/>
</dbReference>
<dbReference type="Pfam" id="PF22666">
    <property type="entry name" value="Glyco_hydro_2_N2"/>
    <property type="match status" value="1"/>
</dbReference>
<evidence type="ECO:0000256" key="9">
    <source>
        <dbReference type="ARBA" id="ARBA00023180"/>
    </source>
</evidence>
<keyword evidence="8" id="KW-0378">Hydrolase</keyword>
<evidence type="ECO:0000256" key="8">
    <source>
        <dbReference type="ARBA" id="ARBA00022801"/>
    </source>
</evidence>
<sequence length="1059" mass="119517">MTTSMLVIAALATFAIHAVTASQQPWQLPSLPLQSPLAPPSHLTHSKGVRLYSLCTAETHQQAFPLRPTTAQGPAAGHPSATPQAPSLRWTLSNTNESIQIDALFPSLAHLDLLRAGIIAEPSIGLNEGLYRWIIDESTWTYTADLTPILNQLESTESQEQWLYFQGLDTIADVYIAGELINSTHNAHLWHAFPIPSQLLSEEREERNITLVFHNTNEYAAEQAKRFDPGYPNQIESRDRSRTTDYEYPNRIYVRKQQSDFGWDWGPALIPVGPYKPAYLIALPTSTRGEKDKIEARPRAEEPKESQVATGSRGVVVLSSGIDIYRKGQINNLPPPDPEANWIVNVTLTLLSAQDVQWPSIRLEIPCLNLYTFDTYLSSQLSAGLDSGVHAVFEIPYGGKHSPSLWWPRGHGEQQLYNLSLRSDELGLDFDRTVGFRTAYFDLSPISSPEVEREAVQPGSNFRLLVNQREIYVMGTNLIPFDTLSPRTSPAYLRWLLESAVQSNVNMIRVWGGGSYATQEFLDVCDRMGIMVWMDAMFAASLYPYNEEVLEEVRGEVGQVMQGVISHPSVVFVVGNNEGELYFLGGYGRRKRDEEWKQGYEAVFDEVILDEVKGKSRGMSYIPCSTTTGYVSLHPYKGRYDQYDRKRELHGTGEHYGYNASLAFDIDSYPRSRFMVEFGMFSLPSIHTLDRIIPLSASSDQETELYSVNSTILRAHLKHWPAGNLTYPFPADQGQTELVSAITTYFPTPSSTIHPPRALLNRYCYSSQLYQSLHVTNQIAMYRRGAARSERNRGLVVWQLNDVWEGTTWSSLEYAGRWKMVHYNLAKVQRELAVVAVHDVKKDDLEIDLLYTNAAGVRGEATVTNEWFDFRGKRLREEEVHKVRVPDGEIGYKVIQKIENLSTTICSNKREGCWLRLTLTSSSRPRVNTYWTAPEELAQTLTHLFADEQLGANLTLSRVRSSNKAEHPSWQVKIKNTGAAVAPYVWLEHGPNHVGYFARNRVPENGIILRPGEEGLLTFVRANASRVPDGGEERDEEDWFNSLSVSSLFDNFGPLSAKF</sequence>
<keyword evidence="10" id="KW-0326">Glycosidase</keyword>
<dbReference type="GO" id="GO:0006516">
    <property type="term" value="P:glycoprotein catabolic process"/>
    <property type="evidence" value="ECO:0007669"/>
    <property type="project" value="TreeGrafter"/>
</dbReference>
<dbReference type="PANTHER" id="PTHR43730">
    <property type="entry name" value="BETA-MANNOSIDASE"/>
    <property type="match status" value="1"/>
</dbReference>
<dbReference type="Gene3D" id="2.60.40.10">
    <property type="entry name" value="Immunoglobulins"/>
    <property type="match status" value="2"/>
</dbReference>
<name>A0A1K0G2N8_9BASI</name>
<comment type="subunit">
    <text evidence="4">Homodimer.</text>
</comment>
<dbReference type="InterPro" id="IPR013783">
    <property type="entry name" value="Ig-like_fold"/>
</dbReference>
<evidence type="ECO:0000256" key="10">
    <source>
        <dbReference type="ARBA" id="ARBA00023295"/>
    </source>
</evidence>
<evidence type="ECO:0000313" key="18">
    <source>
        <dbReference type="Proteomes" id="UP000179920"/>
    </source>
</evidence>
<dbReference type="Gene3D" id="3.20.20.80">
    <property type="entry name" value="Glycosidases"/>
    <property type="match status" value="1"/>
</dbReference>
<dbReference type="EC" id="3.2.1.25" evidence="5"/>
<evidence type="ECO:0000256" key="4">
    <source>
        <dbReference type="ARBA" id="ARBA00011738"/>
    </source>
</evidence>
<feature type="domain" description="Beta-mannosidase Ig-fold" evidence="14">
    <location>
        <begin position="964"/>
        <end position="1051"/>
    </location>
</feature>
<evidence type="ECO:0000256" key="13">
    <source>
        <dbReference type="SAM" id="SignalP"/>
    </source>
</evidence>
<dbReference type="InterPro" id="IPR008979">
    <property type="entry name" value="Galactose-bd-like_sf"/>
</dbReference>
<evidence type="ECO:0000256" key="12">
    <source>
        <dbReference type="SAM" id="MobiDB-lite"/>
    </source>
</evidence>
<dbReference type="InterPro" id="IPR054593">
    <property type="entry name" value="Beta-mannosidase-like_N2"/>
</dbReference>
<dbReference type="Proteomes" id="UP000658997">
    <property type="component" value="Unassembled WGS sequence"/>
</dbReference>
<dbReference type="SUPFAM" id="SSF49303">
    <property type="entry name" value="beta-Galactosidase/glucuronidase domain"/>
    <property type="match status" value="1"/>
</dbReference>
<dbReference type="PANTHER" id="PTHR43730:SF5">
    <property type="entry name" value="BETA-MANNOSIDASE A"/>
    <property type="match status" value="1"/>
</dbReference>
<evidence type="ECO:0000259" key="14">
    <source>
        <dbReference type="Pfam" id="PF17753"/>
    </source>
</evidence>
<dbReference type="InterPro" id="IPR017853">
    <property type="entry name" value="GH"/>
</dbReference>
<feature type="region of interest" description="Disordered" evidence="12">
    <location>
        <begin position="290"/>
        <end position="310"/>
    </location>
</feature>
<dbReference type="InterPro" id="IPR036156">
    <property type="entry name" value="Beta-gal/glucu_dom_sf"/>
</dbReference>
<dbReference type="Pfam" id="PF17753">
    <property type="entry name" value="Ig_mannosidase"/>
    <property type="match status" value="1"/>
</dbReference>
<reference evidence="18" key="2">
    <citation type="submission" date="2016-04" db="EMBL/GenBank/DDBJ databases">
        <authorList>
            <person name="Guldener U."/>
            <person name="Guldener U."/>
        </authorList>
    </citation>
    <scope>NUCLEOTIDE SEQUENCE [LARGE SCALE GENOMIC DNA]</scope>
    <source>
        <strain evidence="18">UB2112</strain>
    </source>
</reference>
<proteinExistence type="inferred from homology"/>
<dbReference type="FunFam" id="3.20.20.80:FF:000050">
    <property type="entry name" value="Beta-mannosidase B"/>
    <property type="match status" value="1"/>
</dbReference>
<evidence type="ECO:0000256" key="5">
    <source>
        <dbReference type="ARBA" id="ARBA00012754"/>
    </source>
</evidence>
<evidence type="ECO:0000256" key="2">
    <source>
        <dbReference type="ARBA" id="ARBA00004613"/>
    </source>
</evidence>
<evidence type="ECO:0000256" key="6">
    <source>
        <dbReference type="ARBA" id="ARBA00021795"/>
    </source>
</evidence>
<keyword evidence="19" id="KW-1185">Reference proteome</keyword>
<reference evidence="16" key="1">
    <citation type="submission" date="2016-04" db="EMBL/GenBank/DDBJ databases">
        <authorList>
            <person name="Evans L.H."/>
            <person name="Alamgir A."/>
            <person name="Owens N."/>
            <person name="Weber N.D."/>
            <person name="Virtaneva K."/>
            <person name="Barbian K."/>
            <person name="Babar A."/>
            <person name="Rosenke K."/>
        </authorList>
    </citation>
    <scope>NUCLEOTIDE SEQUENCE</scope>
    <source>
        <strain evidence="16">UB2112</strain>
    </source>
</reference>
<feature type="chain" id="PRO_5038218758" description="Beta-mannosidase A" evidence="13">
    <location>
        <begin position="22"/>
        <end position="1059"/>
    </location>
</feature>
<organism evidence="16 18">
    <name type="scientific">Ustilago bromivora</name>
    <dbReference type="NCBI Taxonomy" id="307758"/>
    <lineage>
        <taxon>Eukaryota</taxon>
        <taxon>Fungi</taxon>
        <taxon>Dikarya</taxon>
        <taxon>Basidiomycota</taxon>
        <taxon>Ustilaginomycotina</taxon>
        <taxon>Ustilaginomycetes</taxon>
        <taxon>Ustilaginales</taxon>
        <taxon>Ustilaginaceae</taxon>
        <taxon>Ustilago</taxon>
    </lineage>
</organism>
<comment type="subcellular location">
    <subcellularLocation>
        <location evidence="2">Secreted</location>
    </subcellularLocation>
</comment>
<evidence type="ECO:0000313" key="19">
    <source>
        <dbReference type="Proteomes" id="UP000658997"/>
    </source>
</evidence>
<dbReference type="InterPro" id="IPR050887">
    <property type="entry name" value="Beta-mannosidase_GH2"/>
</dbReference>
<accession>A0A1K0G2N8</accession>
<keyword evidence="7" id="KW-0964">Secreted</keyword>
<keyword evidence="9" id="KW-0325">Glycoprotein</keyword>
<feature type="compositionally biased region" description="Basic and acidic residues" evidence="12">
    <location>
        <begin position="290"/>
        <end position="305"/>
    </location>
</feature>
<evidence type="ECO:0000256" key="11">
    <source>
        <dbReference type="ARBA" id="ARBA00031061"/>
    </source>
</evidence>
<dbReference type="OrthoDB" id="2866996at2759"/>
<evidence type="ECO:0000313" key="16">
    <source>
        <dbReference type="EMBL" id="SAM81680.1"/>
    </source>
</evidence>
<dbReference type="Proteomes" id="UP000179920">
    <property type="component" value="Chromosome V"/>
</dbReference>
<evidence type="ECO:0000313" key="17">
    <source>
        <dbReference type="EMBL" id="SYW75047.1"/>
    </source>
</evidence>
<evidence type="ECO:0000256" key="1">
    <source>
        <dbReference type="ARBA" id="ARBA00000829"/>
    </source>
</evidence>
<dbReference type="UniPathway" id="UPA00280"/>
<evidence type="ECO:0000256" key="7">
    <source>
        <dbReference type="ARBA" id="ARBA00022525"/>
    </source>
</evidence>
<dbReference type="AlphaFoldDB" id="A0A1K0G2N8"/>
<dbReference type="EMBL" id="LT558121">
    <property type="protein sequence ID" value="SAM81680.1"/>
    <property type="molecule type" value="Genomic_DNA"/>
</dbReference>
<dbReference type="GO" id="GO:0004567">
    <property type="term" value="F:beta-mannosidase activity"/>
    <property type="evidence" value="ECO:0007669"/>
    <property type="project" value="UniProtKB-EC"/>
</dbReference>
<feature type="domain" description="Beta-mannosidase-like galactose-binding" evidence="15">
    <location>
        <begin position="90"/>
        <end position="276"/>
    </location>
</feature>
<dbReference type="EMBL" id="ULHB01000004">
    <property type="protein sequence ID" value="SYW75047.1"/>
    <property type="molecule type" value="Genomic_DNA"/>
</dbReference>
<feature type="signal peptide" evidence="13">
    <location>
        <begin position="1"/>
        <end position="21"/>
    </location>
</feature>
<comment type="catalytic activity">
    <reaction evidence="1">
        <text>Hydrolysis of terminal, non-reducing beta-D-mannose residues in beta-D-mannosides.</text>
        <dbReference type="EC" id="3.2.1.25"/>
    </reaction>
</comment>
<evidence type="ECO:0000256" key="3">
    <source>
        <dbReference type="ARBA" id="ARBA00007483"/>
    </source>
</evidence>